<gene>
    <name evidence="1" type="ORF">GAK31_00130</name>
</gene>
<evidence type="ECO:0000313" key="1">
    <source>
        <dbReference type="EMBL" id="KAF1016871.1"/>
    </source>
</evidence>
<name>A0A7V8JN08_STEMA</name>
<dbReference type="InterPro" id="IPR045694">
    <property type="entry name" value="DUF6058"/>
</dbReference>
<dbReference type="Proteomes" id="UP000487117">
    <property type="component" value="Unassembled WGS sequence"/>
</dbReference>
<dbReference type="EMBL" id="WNDS01000001">
    <property type="protein sequence ID" value="KAF1016871.1"/>
    <property type="molecule type" value="Genomic_DNA"/>
</dbReference>
<proteinExistence type="predicted"/>
<comment type="caution">
    <text evidence="1">The sequence shown here is derived from an EMBL/GenBank/DDBJ whole genome shotgun (WGS) entry which is preliminary data.</text>
</comment>
<dbReference type="AlphaFoldDB" id="A0A7V8JN08"/>
<reference evidence="2" key="1">
    <citation type="journal article" date="2020" name="MBio">
        <title>Horizontal gene transfer to a defensive symbiont with a reduced genome amongst a multipartite beetle microbiome.</title>
        <authorList>
            <person name="Waterworth S.C."/>
            <person name="Florez L.V."/>
            <person name="Rees E.R."/>
            <person name="Hertweck C."/>
            <person name="Kaltenpoth M."/>
            <person name="Kwan J.C."/>
        </authorList>
    </citation>
    <scope>NUCLEOTIDE SEQUENCE [LARGE SCALE GENOMIC DNA]</scope>
</reference>
<protein>
    <submittedName>
        <fullName evidence="1">Uncharacterized protein</fullName>
    </submittedName>
</protein>
<dbReference type="Pfam" id="PF19531">
    <property type="entry name" value="DUF6058"/>
    <property type="match status" value="1"/>
</dbReference>
<organism evidence="1 2">
    <name type="scientific">Stenotrophomonas maltophilia</name>
    <name type="common">Pseudomonas maltophilia</name>
    <name type="synonym">Xanthomonas maltophilia</name>
    <dbReference type="NCBI Taxonomy" id="40324"/>
    <lineage>
        <taxon>Bacteria</taxon>
        <taxon>Pseudomonadati</taxon>
        <taxon>Pseudomonadota</taxon>
        <taxon>Gammaproteobacteria</taxon>
        <taxon>Lysobacterales</taxon>
        <taxon>Lysobacteraceae</taxon>
        <taxon>Stenotrophomonas</taxon>
        <taxon>Stenotrophomonas maltophilia group</taxon>
    </lineage>
</organism>
<evidence type="ECO:0000313" key="2">
    <source>
        <dbReference type="Proteomes" id="UP000487117"/>
    </source>
</evidence>
<sequence length="210" mass="22756">MLIDTYLRTHFIEKDVFAAQAGIAVARLDELIAAQAIPAPSYTCNGVAIHSAVFGDIAITEPVHGAFFRPQCVRWGVLADQAAPGQERVAVLAQLEDELAQALQPYCSTPEAVQARVQAYLPYFFNGTFGLCVADPSRGAGIVRKEMLQEQLIEVTANGSELHPAGYPPAQLLQLIDDYAAAAMPFSPAEYARSSRKRLVDDLRPRVEGA</sequence>
<accession>A0A7V8JN08</accession>